<dbReference type="InterPro" id="IPR013741">
    <property type="entry name" value="KorB_domain"/>
</dbReference>
<dbReference type="Pfam" id="PF02195">
    <property type="entry name" value="ParB_N"/>
    <property type="match status" value="1"/>
</dbReference>
<comment type="similarity">
    <text evidence="1">Belongs to the ParB family.</text>
</comment>
<proteinExistence type="inferred from homology"/>
<comment type="caution">
    <text evidence="4">The sequence shown here is derived from an EMBL/GenBank/DDBJ whole genome shotgun (WGS) entry which is preliminary data.</text>
</comment>
<dbReference type="Proteomes" id="UP000276985">
    <property type="component" value="Unassembled WGS sequence"/>
</dbReference>
<name>A0ABD7JWW8_PSEAI</name>
<dbReference type="InterPro" id="IPR036086">
    <property type="entry name" value="ParB/Sulfiredoxin_sf"/>
</dbReference>
<dbReference type="NCBIfam" id="TIGR00180">
    <property type="entry name" value="parB_part"/>
    <property type="match status" value="1"/>
</dbReference>
<dbReference type="PANTHER" id="PTHR33375">
    <property type="entry name" value="CHROMOSOME-PARTITIONING PROTEIN PARB-RELATED"/>
    <property type="match status" value="1"/>
</dbReference>
<dbReference type="InterPro" id="IPR004437">
    <property type="entry name" value="ParB/RepB/Spo0J"/>
</dbReference>
<dbReference type="SMART" id="SM00470">
    <property type="entry name" value="ParB"/>
    <property type="match status" value="1"/>
</dbReference>
<dbReference type="EMBL" id="RXTL01000037">
    <property type="protein sequence ID" value="RTS41123.1"/>
    <property type="molecule type" value="Genomic_DNA"/>
</dbReference>
<dbReference type="SUPFAM" id="SSF110849">
    <property type="entry name" value="ParB/Sulfiredoxin"/>
    <property type="match status" value="1"/>
</dbReference>
<dbReference type="Pfam" id="PF08535">
    <property type="entry name" value="KorB"/>
    <property type="match status" value="1"/>
</dbReference>
<dbReference type="Gene3D" id="1.10.10.2830">
    <property type="match status" value="1"/>
</dbReference>
<protein>
    <submittedName>
        <fullName evidence="4">ParB/RepB/Spo0J family partition protein</fullName>
    </submittedName>
</protein>
<evidence type="ECO:0000313" key="4">
    <source>
        <dbReference type="EMBL" id="RTS41123.1"/>
    </source>
</evidence>
<feature type="region of interest" description="Disordered" evidence="2">
    <location>
        <begin position="233"/>
        <end position="329"/>
    </location>
</feature>
<dbReference type="PANTHER" id="PTHR33375:SF1">
    <property type="entry name" value="CHROMOSOME-PARTITIONING PROTEIN PARB-RELATED"/>
    <property type="match status" value="1"/>
</dbReference>
<feature type="compositionally biased region" description="Polar residues" evidence="2">
    <location>
        <begin position="292"/>
        <end position="326"/>
    </location>
</feature>
<reference evidence="4 5" key="1">
    <citation type="submission" date="2018-12" db="EMBL/GenBank/DDBJ databases">
        <title>Pseudomonas aeruginosa Diversity Panel.</title>
        <authorList>
            <person name="Snesrud E."/>
            <person name="Mcgann P."/>
        </authorList>
    </citation>
    <scope>NUCLEOTIDE SEQUENCE [LARGE SCALE GENOMIC DNA]</scope>
    <source>
        <strain evidence="4 5">MRSN6241</strain>
    </source>
</reference>
<feature type="compositionally biased region" description="Polar residues" evidence="2">
    <location>
        <begin position="268"/>
        <end position="283"/>
    </location>
</feature>
<organism evidence="4 5">
    <name type="scientific">Pseudomonas aeruginosa</name>
    <dbReference type="NCBI Taxonomy" id="287"/>
    <lineage>
        <taxon>Bacteria</taxon>
        <taxon>Pseudomonadati</taxon>
        <taxon>Pseudomonadota</taxon>
        <taxon>Gammaproteobacteria</taxon>
        <taxon>Pseudomonadales</taxon>
        <taxon>Pseudomonadaceae</taxon>
        <taxon>Pseudomonas</taxon>
    </lineage>
</organism>
<sequence>MAKTLDLGSLTRLNDLMDLGRAAQENQIILLSVDQIEVKPQVRKDFKEIEELAASYDDEGQQTPIIVGPMNPETQKYPLKKGGRRYAAAVLRPGFKLKAIVDGKKRTPAKEILSQLIENEQRQNLNPYEVGQALAEAKAEAKAAGEPLSNQDLATYMGKSETYISIHLGLADLPEELVDLIKGGITSDSEVLREMKQLKNLQPETFTAFIERAKAEGSISRQQVRDAVRVAKGKTVPTKAPPAQEPQTEQQAGKVGHPSQDGVGEGGNSSQANPPSQTDQSPVSHAKPEGQSKAQGQGPGETNTPAVVTTPSQEQGPAAAPNSSSKKNGKGYIPITAERQVIGIKVALDSAVASGYLMNDRVSEDPSKAWCMLMIGGSQQPKQIKVDQIDIVSVAAMETDG</sequence>
<evidence type="ECO:0000313" key="5">
    <source>
        <dbReference type="Proteomes" id="UP000276985"/>
    </source>
</evidence>
<dbReference type="RefSeq" id="WP_019484887.1">
    <property type="nucleotide sequence ID" value="NZ_OP177694.1"/>
</dbReference>
<evidence type="ECO:0000256" key="2">
    <source>
        <dbReference type="SAM" id="MobiDB-lite"/>
    </source>
</evidence>
<gene>
    <name evidence="4" type="ORF">DY940_26935</name>
</gene>
<dbReference type="InterPro" id="IPR003115">
    <property type="entry name" value="ParB_N"/>
</dbReference>
<dbReference type="SUPFAM" id="SSF109709">
    <property type="entry name" value="KorB DNA-binding domain-like"/>
    <property type="match status" value="1"/>
</dbReference>
<dbReference type="AlphaFoldDB" id="A0ABD7JWW8"/>
<dbReference type="Gene3D" id="3.90.1530.30">
    <property type="match status" value="1"/>
</dbReference>
<evidence type="ECO:0000259" key="3">
    <source>
        <dbReference type="SMART" id="SM00470"/>
    </source>
</evidence>
<dbReference type="InterPro" id="IPR050336">
    <property type="entry name" value="Chromosome_partition/occlusion"/>
</dbReference>
<evidence type="ECO:0000256" key="1">
    <source>
        <dbReference type="ARBA" id="ARBA00006295"/>
    </source>
</evidence>
<feature type="domain" description="ParB-like N-terminal" evidence="3">
    <location>
        <begin position="29"/>
        <end position="120"/>
    </location>
</feature>
<accession>A0ABD7JWW8</accession>